<dbReference type="SUPFAM" id="SSF52540">
    <property type="entry name" value="P-loop containing nucleoside triphosphate hydrolases"/>
    <property type="match status" value="1"/>
</dbReference>
<feature type="binding site" evidence="10">
    <location>
        <position position="256"/>
    </location>
    <ligand>
        <name>Mg(2+)</name>
        <dbReference type="ChEBI" id="CHEBI:18420"/>
    </ligand>
</feature>
<dbReference type="InterPro" id="IPR025867">
    <property type="entry name" value="MnmE_helical"/>
</dbReference>
<dbReference type="Gene3D" id="3.40.50.300">
    <property type="entry name" value="P-loop containing nucleotide triphosphate hydrolases"/>
    <property type="match status" value="1"/>
</dbReference>
<feature type="binding site" evidence="10">
    <location>
        <position position="255"/>
    </location>
    <ligand>
        <name>K(+)</name>
        <dbReference type="ChEBI" id="CHEBI:29103"/>
    </ligand>
</feature>
<feature type="binding site" evidence="10">
    <location>
        <position position="125"/>
    </location>
    <ligand>
        <name>(6S)-5-formyl-5,6,7,8-tetrahydrofolate</name>
        <dbReference type="ChEBI" id="CHEBI:57457"/>
    </ligand>
</feature>
<dbReference type="FunFam" id="3.40.50.300:FF:000494">
    <property type="entry name" value="tRNA modification GTPase MnmE"/>
    <property type="match status" value="1"/>
</dbReference>
<dbReference type="CDD" id="cd14858">
    <property type="entry name" value="TrmE_N"/>
    <property type="match status" value="1"/>
</dbReference>
<comment type="subunit">
    <text evidence="10">Homodimer. Heterotetramer of two MnmE and two MnmG subunits.</text>
</comment>
<evidence type="ECO:0000256" key="9">
    <source>
        <dbReference type="ARBA" id="ARBA00023134"/>
    </source>
</evidence>
<keyword evidence="8 10" id="KW-0630">Potassium</keyword>
<dbReference type="InterPro" id="IPR004520">
    <property type="entry name" value="GTPase_MnmE"/>
</dbReference>
<dbReference type="InterPro" id="IPR005225">
    <property type="entry name" value="Small_GTP-bd"/>
</dbReference>
<dbReference type="RefSeq" id="WP_123610848.1">
    <property type="nucleotide sequence ID" value="NZ_RJVG01000016.1"/>
</dbReference>
<dbReference type="HAMAP" id="MF_00379">
    <property type="entry name" value="GTPase_MnmE"/>
    <property type="match status" value="1"/>
</dbReference>
<dbReference type="GO" id="GO:0042802">
    <property type="term" value="F:identical protein binding"/>
    <property type="evidence" value="ECO:0007669"/>
    <property type="project" value="UniProtKB-ARBA"/>
</dbReference>
<dbReference type="EMBL" id="RJVG01000016">
    <property type="protein sequence ID" value="ROR22135.1"/>
    <property type="molecule type" value="Genomic_DNA"/>
</dbReference>
<evidence type="ECO:0000256" key="11">
    <source>
        <dbReference type="RuleBase" id="RU003313"/>
    </source>
</evidence>
<evidence type="ECO:0000256" key="2">
    <source>
        <dbReference type="ARBA" id="ARBA00022490"/>
    </source>
</evidence>
<evidence type="ECO:0000259" key="12">
    <source>
        <dbReference type="PROSITE" id="PS51709"/>
    </source>
</evidence>
<dbReference type="Pfam" id="PF01926">
    <property type="entry name" value="MMR_HSR1"/>
    <property type="match status" value="1"/>
</dbReference>
<evidence type="ECO:0000256" key="7">
    <source>
        <dbReference type="ARBA" id="ARBA00022842"/>
    </source>
</evidence>
<reference evidence="13 14" key="1">
    <citation type="submission" date="2018-11" db="EMBL/GenBank/DDBJ databases">
        <title>Genomic Encyclopedia of Type Strains, Phase IV (KMG-IV): sequencing the most valuable type-strain genomes for metagenomic binning, comparative biology and taxonomic classification.</title>
        <authorList>
            <person name="Goeker M."/>
        </authorList>
    </citation>
    <scope>NUCLEOTIDE SEQUENCE [LARGE SCALE GENOMIC DNA]</scope>
    <source>
        <strain evidence="13 14">DSM 26537</strain>
    </source>
</reference>
<comment type="cofactor">
    <cofactor evidence="10">
        <name>K(+)</name>
        <dbReference type="ChEBI" id="CHEBI:29103"/>
    </cofactor>
    <text evidence="10">Binds 1 potassium ion per subunit.</text>
</comment>
<comment type="subcellular location">
    <subcellularLocation>
        <location evidence="10">Cytoplasm</location>
    </subcellularLocation>
</comment>
<proteinExistence type="inferred from homology"/>
<dbReference type="Gene3D" id="3.30.1360.120">
    <property type="entry name" value="Probable tRNA modification gtpase trme, domain 1"/>
    <property type="match status" value="1"/>
</dbReference>
<dbReference type="GO" id="GO:0005525">
    <property type="term" value="F:GTP binding"/>
    <property type="evidence" value="ECO:0007669"/>
    <property type="project" value="UniProtKB-UniRule"/>
</dbReference>
<dbReference type="Gene3D" id="1.20.120.430">
    <property type="entry name" value="tRNA modification GTPase MnmE domain 2"/>
    <property type="match status" value="1"/>
</dbReference>
<comment type="similarity">
    <text evidence="1 10 11">Belongs to the TRAFAC class TrmE-Era-EngA-EngB-Septin-like GTPase superfamily. TrmE GTPase family.</text>
</comment>
<evidence type="ECO:0000256" key="3">
    <source>
        <dbReference type="ARBA" id="ARBA00022694"/>
    </source>
</evidence>
<dbReference type="GO" id="GO:0005829">
    <property type="term" value="C:cytosol"/>
    <property type="evidence" value="ECO:0007669"/>
    <property type="project" value="TreeGrafter"/>
</dbReference>
<evidence type="ECO:0000256" key="4">
    <source>
        <dbReference type="ARBA" id="ARBA00022723"/>
    </source>
</evidence>
<dbReference type="Pfam" id="PF10396">
    <property type="entry name" value="TrmE_N"/>
    <property type="match status" value="1"/>
</dbReference>
<comment type="caution">
    <text evidence="10">Lacks conserved residue(s) required for the propagation of feature annotation.</text>
</comment>
<keyword evidence="9 10" id="KW-0342">GTP-binding</keyword>
<feature type="binding site" evidence="10">
    <location>
        <position position="22"/>
    </location>
    <ligand>
        <name>(6S)-5-formyl-5,6,7,8-tetrahydrofolate</name>
        <dbReference type="ChEBI" id="CHEBI:57457"/>
    </ligand>
</feature>
<dbReference type="NCBIfam" id="TIGR00231">
    <property type="entry name" value="small_GTP"/>
    <property type="match status" value="1"/>
</dbReference>
<dbReference type="PANTHER" id="PTHR42714">
    <property type="entry name" value="TRNA MODIFICATION GTPASE GTPBP3"/>
    <property type="match status" value="1"/>
</dbReference>
<feature type="binding site" evidence="10">
    <location>
        <position position="86"/>
    </location>
    <ligand>
        <name>(6S)-5-formyl-5,6,7,8-tetrahydrofolate</name>
        <dbReference type="ChEBI" id="CHEBI:57457"/>
    </ligand>
</feature>
<dbReference type="PROSITE" id="PS51709">
    <property type="entry name" value="G_TRME"/>
    <property type="match status" value="1"/>
</dbReference>
<keyword evidence="2 10" id="KW-0963">Cytoplasm</keyword>
<evidence type="ECO:0000256" key="8">
    <source>
        <dbReference type="ARBA" id="ARBA00022958"/>
    </source>
</evidence>
<dbReference type="InterPro" id="IPR031168">
    <property type="entry name" value="G_TrmE"/>
</dbReference>
<dbReference type="OrthoDB" id="9805918at2"/>
<dbReference type="InterPro" id="IPR018948">
    <property type="entry name" value="GTP-bd_TrmE_N"/>
</dbReference>
<gene>
    <name evidence="10" type="primary">mnmE</name>
    <name evidence="10" type="synonym">trmE</name>
    <name evidence="13" type="ORF">EDD66_11615</name>
</gene>
<dbReference type="GO" id="GO:0046872">
    <property type="term" value="F:metal ion binding"/>
    <property type="evidence" value="ECO:0007669"/>
    <property type="project" value="UniProtKB-KW"/>
</dbReference>
<organism evidence="13 14">
    <name type="scientific">Mobilisporobacter senegalensis</name>
    <dbReference type="NCBI Taxonomy" id="1329262"/>
    <lineage>
        <taxon>Bacteria</taxon>
        <taxon>Bacillati</taxon>
        <taxon>Bacillota</taxon>
        <taxon>Clostridia</taxon>
        <taxon>Lachnospirales</taxon>
        <taxon>Lachnospiraceae</taxon>
        <taxon>Mobilisporobacter</taxon>
    </lineage>
</organism>
<dbReference type="InterPro" id="IPR006073">
    <property type="entry name" value="GTP-bd"/>
</dbReference>
<comment type="function">
    <text evidence="10">Exhibits a very high intrinsic GTPase hydrolysis rate. Involved in the addition of a carboxymethylaminomethyl (cmnm) group at the wobble position (U34) of certain tRNAs, forming tRNA-cmnm(5)s(2)U34.</text>
</comment>
<feature type="binding site" evidence="10">
    <location>
        <position position="458"/>
    </location>
    <ligand>
        <name>(6S)-5-formyl-5,6,7,8-tetrahydrofolate</name>
        <dbReference type="ChEBI" id="CHEBI:57457"/>
    </ligand>
</feature>
<dbReference type="InterPro" id="IPR027266">
    <property type="entry name" value="TrmE/GcvT-like"/>
</dbReference>
<feature type="binding site" evidence="10">
    <location>
        <begin position="250"/>
        <end position="256"/>
    </location>
    <ligand>
        <name>GTP</name>
        <dbReference type="ChEBI" id="CHEBI:37565"/>
    </ligand>
</feature>
<evidence type="ECO:0000256" key="1">
    <source>
        <dbReference type="ARBA" id="ARBA00011043"/>
    </source>
</evidence>
<feature type="binding site" evidence="10">
    <location>
        <begin position="231"/>
        <end position="236"/>
    </location>
    <ligand>
        <name>GTP</name>
        <dbReference type="ChEBI" id="CHEBI:37565"/>
    </ligand>
</feature>
<dbReference type="GO" id="GO:0003924">
    <property type="term" value="F:GTPase activity"/>
    <property type="evidence" value="ECO:0007669"/>
    <property type="project" value="UniProtKB-UniRule"/>
</dbReference>
<feature type="binding site" evidence="10">
    <location>
        <position position="252"/>
    </location>
    <ligand>
        <name>K(+)</name>
        <dbReference type="ChEBI" id="CHEBI:29103"/>
    </ligand>
</feature>
<evidence type="ECO:0000256" key="5">
    <source>
        <dbReference type="ARBA" id="ARBA00022741"/>
    </source>
</evidence>
<dbReference type="NCBIfam" id="TIGR00450">
    <property type="entry name" value="mnmE_trmE_thdF"/>
    <property type="match status" value="1"/>
</dbReference>
<dbReference type="SUPFAM" id="SSF116878">
    <property type="entry name" value="TrmE connector domain"/>
    <property type="match status" value="1"/>
</dbReference>
<dbReference type="Proteomes" id="UP000273083">
    <property type="component" value="Unassembled WGS sequence"/>
</dbReference>
<feature type="domain" description="TrmE-type G" evidence="12">
    <location>
        <begin position="221"/>
        <end position="379"/>
    </location>
</feature>
<evidence type="ECO:0000256" key="10">
    <source>
        <dbReference type="HAMAP-Rule" id="MF_00379"/>
    </source>
</evidence>
<comment type="caution">
    <text evidence="13">The sequence shown here is derived from an EMBL/GenBank/DDBJ whole genome shotgun (WGS) entry which is preliminary data.</text>
</comment>
<protein>
    <recommendedName>
        <fullName evidence="10">tRNA modification GTPase MnmE</fullName>
        <ecNumber evidence="10">3.6.-.-</ecNumber>
    </recommendedName>
</protein>
<dbReference type="CDD" id="cd04164">
    <property type="entry name" value="trmE"/>
    <property type="match status" value="1"/>
</dbReference>
<keyword evidence="4 10" id="KW-0479">Metal-binding</keyword>
<feature type="binding site" evidence="10">
    <location>
        <position position="231"/>
    </location>
    <ligand>
        <name>K(+)</name>
        <dbReference type="ChEBI" id="CHEBI:29103"/>
    </ligand>
</feature>
<dbReference type="InterPro" id="IPR027368">
    <property type="entry name" value="MnmE_dom2"/>
</dbReference>
<keyword evidence="7 10" id="KW-0460">Magnesium</keyword>
<dbReference type="InterPro" id="IPR027417">
    <property type="entry name" value="P-loop_NTPase"/>
</dbReference>
<evidence type="ECO:0000313" key="13">
    <source>
        <dbReference type="EMBL" id="ROR22135.1"/>
    </source>
</evidence>
<dbReference type="Pfam" id="PF12631">
    <property type="entry name" value="MnmE_helical"/>
    <property type="match status" value="1"/>
</dbReference>
<dbReference type="GO" id="GO:0002098">
    <property type="term" value="P:tRNA wobble uridine modification"/>
    <property type="evidence" value="ECO:0007669"/>
    <property type="project" value="TreeGrafter"/>
</dbReference>
<keyword evidence="14" id="KW-1185">Reference proteome</keyword>
<evidence type="ECO:0000256" key="6">
    <source>
        <dbReference type="ARBA" id="ARBA00022801"/>
    </source>
</evidence>
<dbReference type="PANTHER" id="PTHR42714:SF2">
    <property type="entry name" value="TRNA MODIFICATION GTPASE GTPBP3, MITOCHONDRIAL"/>
    <property type="match status" value="1"/>
</dbReference>
<keyword evidence="5 10" id="KW-0547">Nucleotide-binding</keyword>
<dbReference type="AlphaFoldDB" id="A0A3N1X5U9"/>
<evidence type="ECO:0000313" key="14">
    <source>
        <dbReference type="Proteomes" id="UP000273083"/>
    </source>
</evidence>
<feature type="binding site" evidence="10">
    <location>
        <position position="250"/>
    </location>
    <ligand>
        <name>K(+)</name>
        <dbReference type="ChEBI" id="CHEBI:29103"/>
    </ligand>
</feature>
<keyword evidence="3 10" id="KW-0819">tRNA processing</keyword>
<dbReference type="FunFam" id="3.30.1360.120:FF:000003">
    <property type="entry name" value="tRNA modification GTPase MnmE"/>
    <property type="match status" value="1"/>
</dbReference>
<feature type="binding site" evidence="10">
    <location>
        <begin position="275"/>
        <end position="278"/>
    </location>
    <ligand>
        <name>GTP</name>
        <dbReference type="ChEBI" id="CHEBI:37565"/>
    </ligand>
</feature>
<feature type="binding site" evidence="10">
    <location>
        <position position="235"/>
    </location>
    <ligand>
        <name>Mg(2+)</name>
        <dbReference type="ChEBI" id="CHEBI:18420"/>
    </ligand>
</feature>
<accession>A0A3N1X5U9</accession>
<keyword evidence="6 10" id="KW-0378">Hydrolase</keyword>
<dbReference type="EC" id="3.6.-.-" evidence="10"/>
<dbReference type="GO" id="GO:0030488">
    <property type="term" value="P:tRNA methylation"/>
    <property type="evidence" value="ECO:0007669"/>
    <property type="project" value="TreeGrafter"/>
</dbReference>
<name>A0A3N1X5U9_9FIRM</name>
<sequence>MRTETIAAVATAMSNAGISIVRISGSEAIDIISKIFKPKNKDKDIKKANSHTIHYGYIIDGSITIDEVLVLIMKGPNSYTREDIVEIDCHGGVTVTKRILETVLKYGARAAEPGEFTKRAFLNGRIDLSQAEAVIDIINSKNEYALNNAMNQLKGNILTKVKDIRENILHDIAYIEAALDDPEHISLEYFSEELLIHINDNQKELRRLLDSADNGRILKEGIKTVILGKPNAGKSSLLNILVGDERAIVTDIAGTTRDTLEESININGISLNIVDTAGIRDTEDVVEKIGVDKAKSFANFADLIIYVVDGSTTLDKNDREIIEMIKDKKAIILLNKTDLDIITREEDLRKYLTQPIVLISAKENKGIDILENLLKDMFFNGEISFNDEVYITNIRHKEALKESINSLEQVEKSIEDNMPEDFYSIDLMNAYEELGHIIGESVEDDLVNKIFHEFCMGK</sequence>